<evidence type="ECO:0000313" key="2">
    <source>
        <dbReference type="EMBL" id="CAF4565298.1"/>
    </source>
</evidence>
<sequence length="392" mass="45777">MILKIRIKIKQHVCDPTRNHRAVTTIIKPSDETLKQGRNAIKPNEVELAHLYYLPKAHKPGTPLRPIISVKQLQQWSRNNFRQDTLFCTIDVSDLYTMVPQIEGVLSLKKMLDQLKLKQIGGLKSILSSRGGAMGSPLTLIISNCCMYFFERQIVNQIRNSGGLYFRYIDDIFIITNWPGRHLLKEVDKWKKFDENIKLSASIGPTINFLDLQIENKDGQLLTTIYQKPSYEPYYLPFNSIHPLHMKKNIPFSMLLRAIRYCSAFQTFLNEREKLRMALLLNKYPNKIIDEQFNNMLLKFNVNGPLNFNNYGRYRQIVINSPVKEKSSINYDKSIFAHFTYCSSMKTFPVKFHSLWDKYFDKSPINEVIPILGTRNVDNLQRRLIHTRTVNP</sequence>
<protein>
    <recommendedName>
        <fullName evidence="1">Reverse transcriptase domain-containing protein</fullName>
    </recommendedName>
</protein>
<dbReference type="InterPro" id="IPR000477">
    <property type="entry name" value="RT_dom"/>
</dbReference>
<dbReference type="PANTHER" id="PTHR21301:SF10">
    <property type="entry name" value="REVERSE TRANSCRIPTASE DOMAIN-CONTAINING PROTEIN"/>
    <property type="match status" value="1"/>
</dbReference>
<name>A0A820ZT68_9BILA</name>
<evidence type="ECO:0000313" key="3">
    <source>
        <dbReference type="Proteomes" id="UP000663851"/>
    </source>
</evidence>
<accession>A0A820ZT68</accession>
<comment type="caution">
    <text evidence="2">The sequence shown here is derived from an EMBL/GenBank/DDBJ whole genome shotgun (WGS) entry which is preliminary data.</text>
</comment>
<dbReference type="PANTHER" id="PTHR21301">
    <property type="entry name" value="REVERSE TRANSCRIPTASE"/>
    <property type="match status" value="1"/>
</dbReference>
<evidence type="ECO:0000259" key="1">
    <source>
        <dbReference type="PROSITE" id="PS50878"/>
    </source>
</evidence>
<dbReference type="Proteomes" id="UP000663851">
    <property type="component" value="Unassembled WGS sequence"/>
</dbReference>
<organism evidence="2 3">
    <name type="scientific">Rotaria socialis</name>
    <dbReference type="NCBI Taxonomy" id="392032"/>
    <lineage>
        <taxon>Eukaryota</taxon>
        <taxon>Metazoa</taxon>
        <taxon>Spiralia</taxon>
        <taxon>Gnathifera</taxon>
        <taxon>Rotifera</taxon>
        <taxon>Eurotatoria</taxon>
        <taxon>Bdelloidea</taxon>
        <taxon>Philodinida</taxon>
        <taxon>Philodinidae</taxon>
        <taxon>Rotaria</taxon>
    </lineage>
</organism>
<dbReference type="Pfam" id="PF26215">
    <property type="entry name" value="HTH_animal"/>
    <property type="match status" value="1"/>
</dbReference>
<dbReference type="PROSITE" id="PS50878">
    <property type="entry name" value="RT_POL"/>
    <property type="match status" value="1"/>
</dbReference>
<dbReference type="InterPro" id="IPR058912">
    <property type="entry name" value="HTH_animal"/>
</dbReference>
<dbReference type="EMBL" id="CAJOBO010006736">
    <property type="protein sequence ID" value="CAF4565298.1"/>
    <property type="molecule type" value="Genomic_DNA"/>
</dbReference>
<feature type="domain" description="Reverse transcriptase" evidence="1">
    <location>
        <begin position="1"/>
        <end position="225"/>
    </location>
</feature>
<dbReference type="AlphaFoldDB" id="A0A820ZT68"/>
<proteinExistence type="predicted"/>
<gene>
    <name evidence="2" type="ORF">HFQ381_LOCUS31700</name>
</gene>
<reference evidence="2" key="1">
    <citation type="submission" date="2021-02" db="EMBL/GenBank/DDBJ databases">
        <authorList>
            <person name="Nowell W R."/>
        </authorList>
    </citation>
    <scope>NUCLEOTIDE SEQUENCE</scope>
</reference>